<evidence type="ECO:0000259" key="4">
    <source>
        <dbReference type="Pfam" id="PF02769"/>
    </source>
</evidence>
<keyword evidence="2" id="KW-0479">Metal-binding</keyword>
<feature type="binding site" evidence="2">
    <location>
        <begin position="115"/>
        <end position="116"/>
    </location>
    <ligand>
        <name>ATP</name>
        <dbReference type="ChEBI" id="CHEBI:30616"/>
    </ligand>
</feature>
<comment type="pathway">
    <text evidence="2">Cofactor biosynthesis; thiamine diphosphate biosynthesis; thiamine diphosphate from thiamine phosphate: step 1/1.</text>
</comment>
<dbReference type="OrthoDB" id="9802811at2"/>
<comment type="miscellaneous">
    <text evidence="2">Reaction mechanism of ThiL seems to utilize a direct, inline transfer of the gamma-phosphate of ATP to TMP rather than a phosphorylated enzyme intermediate.</text>
</comment>
<dbReference type="InterPro" id="IPR016188">
    <property type="entry name" value="PurM-like_N"/>
</dbReference>
<keyword evidence="2" id="KW-0808">Transferase</keyword>
<dbReference type="GO" id="GO:0009229">
    <property type="term" value="P:thiamine diphosphate biosynthetic process"/>
    <property type="evidence" value="ECO:0007669"/>
    <property type="project" value="UniProtKB-UniRule"/>
</dbReference>
<dbReference type="PIRSF" id="PIRSF005303">
    <property type="entry name" value="Thiam_monoph_kin"/>
    <property type="match status" value="1"/>
</dbReference>
<feature type="binding site" evidence="2">
    <location>
        <position position="70"/>
    </location>
    <ligand>
        <name>Mg(2+)</name>
        <dbReference type="ChEBI" id="CHEBI:18420"/>
        <label>2</label>
    </ligand>
</feature>
<dbReference type="NCBIfam" id="TIGR01379">
    <property type="entry name" value="thiL"/>
    <property type="match status" value="1"/>
</dbReference>
<evidence type="ECO:0000256" key="1">
    <source>
        <dbReference type="ARBA" id="ARBA00022977"/>
    </source>
</evidence>
<feature type="binding site" evidence="2">
    <location>
        <position position="203"/>
    </location>
    <ligand>
        <name>Mg(2+)</name>
        <dbReference type="ChEBI" id="CHEBI:18420"/>
        <label>3</label>
    </ligand>
</feature>
<feature type="binding site" evidence="2">
    <location>
        <position position="40"/>
    </location>
    <ligand>
        <name>Mg(2+)</name>
        <dbReference type="ChEBI" id="CHEBI:18420"/>
        <label>4</label>
    </ligand>
</feature>
<dbReference type="GO" id="GO:0009030">
    <property type="term" value="F:thiamine-phosphate kinase activity"/>
    <property type="evidence" value="ECO:0007669"/>
    <property type="project" value="UniProtKB-UniRule"/>
</dbReference>
<reference evidence="5 6" key="1">
    <citation type="submission" date="2018-07" db="EMBL/GenBank/DDBJ databases">
        <title>Genomic Encyclopedia of Type Strains, Phase IV (KMG-IV): sequencing the most valuable type-strain genomes for metagenomic binning, comparative biology and taxonomic classification.</title>
        <authorList>
            <person name="Goeker M."/>
        </authorList>
    </citation>
    <scope>NUCLEOTIDE SEQUENCE [LARGE SCALE GENOMIC DNA]</scope>
    <source>
        <strain evidence="5 6">DSM 26725</strain>
    </source>
</reference>
<comment type="catalytic activity">
    <reaction evidence="2">
        <text>thiamine phosphate + ATP = thiamine diphosphate + ADP</text>
        <dbReference type="Rhea" id="RHEA:15913"/>
        <dbReference type="ChEBI" id="CHEBI:30616"/>
        <dbReference type="ChEBI" id="CHEBI:37575"/>
        <dbReference type="ChEBI" id="CHEBI:58937"/>
        <dbReference type="ChEBI" id="CHEBI:456216"/>
        <dbReference type="EC" id="2.7.4.16"/>
    </reaction>
</comment>
<evidence type="ECO:0000259" key="3">
    <source>
        <dbReference type="Pfam" id="PF00586"/>
    </source>
</evidence>
<dbReference type="Pfam" id="PF02769">
    <property type="entry name" value="AIRS_C"/>
    <property type="match status" value="1"/>
</dbReference>
<evidence type="ECO:0000256" key="2">
    <source>
        <dbReference type="HAMAP-Rule" id="MF_02128"/>
    </source>
</evidence>
<dbReference type="Gene3D" id="3.30.1330.10">
    <property type="entry name" value="PurM-like, N-terminal domain"/>
    <property type="match status" value="1"/>
</dbReference>
<feature type="binding site" evidence="2">
    <location>
        <position position="70"/>
    </location>
    <ligand>
        <name>Mg(2+)</name>
        <dbReference type="ChEBI" id="CHEBI:18420"/>
        <label>4</label>
    </ligand>
</feature>
<evidence type="ECO:0000313" key="6">
    <source>
        <dbReference type="Proteomes" id="UP000256310"/>
    </source>
</evidence>
<gene>
    <name evidence="2" type="primary">thiL</name>
    <name evidence="5" type="ORF">DFR46_2425</name>
</gene>
<sequence>MTSESAFIDKLRAFATHPAARGLTDDAATLTHAGRTIVLTHDTIVENVHFLPGDPPEDIGWKLAVANLSDLAAKGAKPIASLMAYSLSGDGDWDARFAAGLGEALTRYGCPLIGGDTVRVPEGSARHFGMTAIGEAEFVPGRDGASPGDDLWVSGTLGDAGAGLAIAKGELEGPKELLQAYRRPVPQLELGQKLAPLVSAMMDVSDGLLIDAGRMAEASNVAIAIESIDVPLSSAFVGVRGDTREASIEAATAGDDYELLFAAPPRSRRQIETVAEGLDAHIQCVGLVEAGKGLSLQEGGRPLPLPETLGWEH</sequence>
<feature type="binding site" evidence="2">
    <location>
        <position position="142"/>
    </location>
    <ligand>
        <name>ATP</name>
        <dbReference type="ChEBI" id="CHEBI:30616"/>
    </ligand>
</feature>
<feature type="binding site" evidence="2">
    <location>
        <position position="42"/>
    </location>
    <ligand>
        <name>Mg(2+)</name>
        <dbReference type="ChEBI" id="CHEBI:18420"/>
        <label>2</label>
    </ligand>
</feature>
<feature type="binding site" evidence="2">
    <location>
        <position position="49"/>
    </location>
    <ligand>
        <name>substrate</name>
    </ligand>
</feature>
<evidence type="ECO:0000313" key="5">
    <source>
        <dbReference type="EMBL" id="RED17378.1"/>
    </source>
</evidence>
<protein>
    <recommendedName>
        <fullName evidence="2">Thiamine-monophosphate kinase</fullName>
        <shortName evidence="2">TMP kinase</shortName>
        <shortName evidence="2">Thiamine-phosphate kinase</shortName>
        <ecNumber evidence="2">2.7.4.16</ecNumber>
    </recommendedName>
</protein>
<dbReference type="GO" id="GO:0000287">
    <property type="term" value="F:magnesium ion binding"/>
    <property type="evidence" value="ECO:0007669"/>
    <property type="project" value="UniProtKB-UniRule"/>
</dbReference>
<dbReference type="PANTHER" id="PTHR30270:SF0">
    <property type="entry name" value="THIAMINE-MONOPHOSPHATE KINASE"/>
    <property type="match status" value="1"/>
</dbReference>
<comment type="function">
    <text evidence="2">Catalyzes the ATP-dependent phosphorylation of thiamine-monophosphate (TMP) to form thiamine-pyrophosphate (TPP), the active form of vitamin B1.</text>
</comment>
<dbReference type="GO" id="GO:0005524">
    <property type="term" value="F:ATP binding"/>
    <property type="evidence" value="ECO:0007669"/>
    <property type="project" value="UniProtKB-UniRule"/>
</dbReference>
<accession>A0A3D9FID2</accession>
<organism evidence="5 6">
    <name type="scientific">Parasphingopyxis lamellibrachiae</name>
    <dbReference type="NCBI Taxonomy" id="680125"/>
    <lineage>
        <taxon>Bacteria</taxon>
        <taxon>Pseudomonadati</taxon>
        <taxon>Pseudomonadota</taxon>
        <taxon>Alphaproteobacteria</taxon>
        <taxon>Sphingomonadales</taxon>
        <taxon>Sphingomonadaceae</taxon>
        <taxon>Parasphingopyxis</taxon>
    </lineage>
</organism>
<dbReference type="CDD" id="cd02194">
    <property type="entry name" value="ThiL"/>
    <property type="match status" value="1"/>
</dbReference>
<dbReference type="PANTHER" id="PTHR30270">
    <property type="entry name" value="THIAMINE-MONOPHOSPHATE KINASE"/>
    <property type="match status" value="1"/>
</dbReference>
<dbReference type="SUPFAM" id="SSF56042">
    <property type="entry name" value="PurM C-terminal domain-like"/>
    <property type="match status" value="1"/>
</dbReference>
<name>A0A3D9FID2_9SPHN</name>
<feature type="domain" description="PurM-like N-terminal" evidence="3">
    <location>
        <begin position="25"/>
        <end position="135"/>
    </location>
</feature>
<keyword evidence="6" id="KW-1185">Reference proteome</keyword>
<dbReference type="Gene3D" id="3.90.650.10">
    <property type="entry name" value="PurM-like C-terminal domain"/>
    <property type="match status" value="1"/>
</dbReference>
<feature type="binding site" evidence="2">
    <location>
        <position position="116"/>
    </location>
    <ligand>
        <name>Mg(2+)</name>
        <dbReference type="ChEBI" id="CHEBI:18420"/>
        <label>1</label>
    </ligand>
</feature>
<dbReference type="InterPro" id="IPR010918">
    <property type="entry name" value="PurM-like_C_dom"/>
</dbReference>
<dbReference type="GO" id="GO:0009228">
    <property type="term" value="P:thiamine biosynthetic process"/>
    <property type="evidence" value="ECO:0007669"/>
    <property type="project" value="UniProtKB-KW"/>
</dbReference>
<feature type="binding site" evidence="2">
    <location>
        <position position="205"/>
    </location>
    <ligand>
        <name>ATP</name>
        <dbReference type="ChEBI" id="CHEBI:30616"/>
    </ligand>
</feature>
<keyword evidence="2 5" id="KW-0418">Kinase</keyword>
<dbReference type="UniPathway" id="UPA00060">
    <property type="reaction ID" value="UER00142"/>
</dbReference>
<comment type="similarity">
    <text evidence="2">Belongs to the thiamine-monophosphate kinase family.</text>
</comment>
<dbReference type="Proteomes" id="UP000256310">
    <property type="component" value="Unassembled WGS sequence"/>
</dbReference>
<dbReference type="HAMAP" id="MF_02128">
    <property type="entry name" value="TMP_kinase"/>
    <property type="match status" value="1"/>
</dbReference>
<dbReference type="EMBL" id="QRDP01000004">
    <property type="protein sequence ID" value="RED17378.1"/>
    <property type="molecule type" value="Genomic_DNA"/>
</dbReference>
<dbReference type="InterPro" id="IPR036921">
    <property type="entry name" value="PurM-like_N_sf"/>
</dbReference>
<feature type="binding site" evidence="2">
    <location>
        <position position="26"/>
    </location>
    <ligand>
        <name>Mg(2+)</name>
        <dbReference type="ChEBI" id="CHEBI:18420"/>
        <label>3</label>
    </ligand>
</feature>
<feature type="binding site" evidence="2">
    <location>
        <position position="206"/>
    </location>
    <ligand>
        <name>Mg(2+)</name>
        <dbReference type="ChEBI" id="CHEBI:18420"/>
        <label>5</label>
    </ligand>
</feature>
<dbReference type="AlphaFoldDB" id="A0A3D9FID2"/>
<dbReference type="EC" id="2.7.4.16" evidence="2"/>
<dbReference type="InterPro" id="IPR006283">
    <property type="entry name" value="ThiL-like"/>
</dbReference>
<dbReference type="InterPro" id="IPR036676">
    <property type="entry name" value="PurM-like_C_sf"/>
</dbReference>
<comment type="caution">
    <text evidence="5">The sequence shown here is derived from an EMBL/GenBank/DDBJ whole genome shotgun (WGS) entry which is preliminary data.</text>
</comment>
<feature type="binding site" evidence="2">
    <location>
        <position position="42"/>
    </location>
    <ligand>
        <name>Mg(2+)</name>
        <dbReference type="ChEBI" id="CHEBI:18420"/>
        <label>1</label>
    </ligand>
</feature>
<keyword evidence="2" id="KW-0460">Magnesium</keyword>
<comment type="caution">
    <text evidence="2">Lacks conserved residue(s) required for the propagation of feature annotation.</text>
</comment>
<feature type="binding site" evidence="2">
    <location>
        <position position="255"/>
    </location>
    <ligand>
        <name>substrate</name>
    </ligand>
</feature>
<feature type="domain" description="PurM-like C-terminal" evidence="4">
    <location>
        <begin position="147"/>
        <end position="296"/>
    </location>
</feature>
<keyword evidence="1 2" id="KW-0784">Thiamine biosynthesis</keyword>
<dbReference type="SUPFAM" id="SSF55326">
    <property type="entry name" value="PurM N-terminal domain-like"/>
    <property type="match status" value="1"/>
</dbReference>
<dbReference type="Pfam" id="PF00586">
    <property type="entry name" value="AIRS"/>
    <property type="match status" value="1"/>
</dbReference>
<feature type="binding site" evidence="2">
    <location>
        <position position="26"/>
    </location>
    <ligand>
        <name>Mg(2+)</name>
        <dbReference type="ChEBI" id="CHEBI:18420"/>
        <label>4</label>
    </ligand>
</feature>
<keyword evidence="2" id="KW-0067">ATP-binding</keyword>
<keyword evidence="2" id="KW-0547">Nucleotide-binding</keyword>
<proteinExistence type="inferred from homology"/>
<dbReference type="RefSeq" id="WP_116236660.1">
    <property type="nucleotide sequence ID" value="NZ_QRDP01000004.1"/>
</dbReference>
<feature type="binding site" evidence="2">
    <location>
        <position position="70"/>
    </location>
    <ligand>
        <name>Mg(2+)</name>
        <dbReference type="ChEBI" id="CHEBI:18420"/>
        <label>3</label>
    </ligand>
</feature>